<dbReference type="EMBL" id="MCFD01000078">
    <property type="protein sequence ID" value="ORX64626.1"/>
    <property type="molecule type" value="Genomic_DNA"/>
</dbReference>
<evidence type="ECO:0008006" key="4">
    <source>
        <dbReference type="Google" id="ProtNLM"/>
    </source>
</evidence>
<feature type="signal peptide" evidence="1">
    <location>
        <begin position="1"/>
        <end position="22"/>
    </location>
</feature>
<feature type="chain" id="PRO_5011011808" description="Secreted protein" evidence="1">
    <location>
        <begin position="23"/>
        <end position="146"/>
    </location>
</feature>
<name>A0A1Y1VUD9_9FUNG</name>
<sequence length="146" mass="14721">MRFDLCLSFFSSSCFLSWSTEALGGSGGLCTGGAGWSLAGCVAVLFGSGGSDVVVAARGGIGGSGWAAGSFAISSTKSAGNMPVLPLFLPRHQPSVSWMISTMSPGCRARSSSSTASKDCSARAMRFGFLGRRAGGGVRCSSTLLT</sequence>
<proteinExistence type="predicted"/>
<comment type="caution">
    <text evidence="2">The sequence shown here is derived from an EMBL/GenBank/DDBJ whole genome shotgun (WGS) entry which is preliminary data.</text>
</comment>
<dbReference type="RefSeq" id="XP_040739313.1">
    <property type="nucleotide sequence ID" value="XM_040883745.1"/>
</dbReference>
<dbReference type="AlphaFoldDB" id="A0A1Y1VUD9"/>
<reference evidence="2 3" key="1">
    <citation type="submission" date="2016-07" db="EMBL/GenBank/DDBJ databases">
        <title>Pervasive Adenine N6-methylation of Active Genes in Fungi.</title>
        <authorList>
            <consortium name="DOE Joint Genome Institute"/>
            <person name="Mondo S.J."/>
            <person name="Dannebaum R.O."/>
            <person name="Kuo R.C."/>
            <person name="Labutti K."/>
            <person name="Haridas S."/>
            <person name="Kuo A."/>
            <person name="Salamov A."/>
            <person name="Ahrendt S.R."/>
            <person name="Lipzen A."/>
            <person name="Sullivan W."/>
            <person name="Andreopoulos W.B."/>
            <person name="Clum A."/>
            <person name="Lindquist E."/>
            <person name="Daum C."/>
            <person name="Ramamoorthy G.K."/>
            <person name="Gryganskyi A."/>
            <person name="Culley D."/>
            <person name="Magnuson J.K."/>
            <person name="James T.Y."/>
            <person name="O'Malley M.A."/>
            <person name="Stajich J.E."/>
            <person name="Spatafora J.W."/>
            <person name="Visel A."/>
            <person name="Grigoriev I.V."/>
        </authorList>
    </citation>
    <scope>NUCLEOTIDE SEQUENCE [LARGE SCALE GENOMIC DNA]</scope>
    <source>
        <strain evidence="2 3">ATCC 12442</strain>
    </source>
</reference>
<evidence type="ECO:0000313" key="2">
    <source>
        <dbReference type="EMBL" id="ORX64626.1"/>
    </source>
</evidence>
<evidence type="ECO:0000313" key="3">
    <source>
        <dbReference type="Proteomes" id="UP000193922"/>
    </source>
</evidence>
<keyword evidence="1" id="KW-0732">Signal</keyword>
<protein>
    <recommendedName>
        <fullName evidence="4">Secreted protein</fullName>
    </recommendedName>
</protein>
<gene>
    <name evidence="2" type="ORF">DL89DRAFT_167877</name>
</gene>
<accession>A0A1Y1VUD9</accession>
<evidence type="ECO:0000256" key="1">
    <source>
        <dbReference type="SAM" id="SignalP"/>
    </source>
</evidence>
<keyword evidence="3" id="KW-1185">Reference proteome</keyword>
<organism evidence="2 3">
    <name type="scientific">Linderina pennispora</name>
    <dbReference type="NCBI Taxonomy" id="61395"/>
    <lineage>
        <taxon>Eukaryota</taxon>
        <taxon>Fungi</taxon>
        <taxon>Fungi incertae sedis</taxon>
        <taxon>Zoopagomycota</taxon>
        <taxon>Kickxellomycotina</taxon>
        <taxon>Kickxellomycetes</taxon>
        <taxon>Kickxellales</taxon>
        <taxon>Kickxellaceae</taxon>
        <taxon>Linderina</taxon>
    </lineage>
</organism>
<dbReference type="Proteomes" id="UP000193922">
    <property type="component" value="Unassembled WGS sequence"/>
</dbReference>
<dbReference type="GeneID" id="63800393"/>